<evidence type="ECO:0000313" key="4">
    <source>
        <dbReference type="WBParaSite" id="TCONS_00007353.p1"/>
    </source>
</evidence>
<keyword evidence="2" id="KW-1133">Transmembrane helix</keyword>
<dbReference type="AlphaFoldDB" id="A0AAF5D893"/>
<evidence type="ECO:0000256" key="1">
    <source>
        <dbReference type="SAM" id="Coils"/>
    </source>
</evidence>
<accession>A0AAF5D893</accession>
<evidence type="ECO:0000313" key="3">
    <source>
        <dbReference type="Proteomes" id="UP000035681"/>
    </source>
</evidence>
<name>A0AAF5D893_STRER</name>
<dbReference type="Proteomes" id="UP000035681">
    <property type="component" value="Unplaced"/>
</dbReference>
<organism evidence="3 4">
    <name type="scientific">Strongyloides stercoralis</name>
    <name type="common">Threadworm</name>
    <dbReference type="NCBI Taxonomy" id="6248"/>
    <lineage>
        <taxon>Eukaryota</taxon>
        <taxon>Metazoa</taxon>
        <taxon>Ecdysozoa</taxon>
        <taxon>Nematoda</taxon>
        <taxon>Chromadorea</taxon>
        <taxon>Rhabditida</taxon>
        <taxon>Tylenchina</taxon>
        <taxon>Panagrolaimomorpha</taxon>
        <taxon>Strongyloidoidea</taxon>
        <taxon>Strongyloididae</taxon>
        <taxon>Strongyloides</taxon>
    </lineage>
</organism>
<sequence length="527" mass="62360">MFQKSIEVYCNEFYVSTALLAYVFFYDILCWRHDKEMRMDQINKNIEKFGTNEKLSLGGKLDGKLPISGRYSLSEKLSFGRVSATELPSLGRQSLINSNFQFQPPLTRSKTSLLPKEIEENSKNLKNFILKQAIFPIDPLFEKKQFNYATEGNFLEYLQIIVWHIDKNYECTNLQEDLNFFLNLFDLEPLQETTFKNITNNWKYVVDGYVKLIKIIEYHYEIFKIDNYDEDNFLNYFNDPQMYGMLSKTIQNMGLEDDCKEEHYSDVLKCYIENYDSINLTNINNLDHLIRKVESLRRKKKEYENLYKEFETESHKLDLINKEIESLKNTLILNDSQFANIKEELSKKMSWIESKNNEIAKINNEWIVTKEKINNQSLSKEKAQELCTSTEIISNRIDGLEDEIKNLKKIYNEKYDEVSEVLKTVDIKSRCFVERLIKVSKNIDKSAMIEDINYKYLDISGDLNQTLNYYKNNPSFMIENLIETSNKLLLLKEEIFSNLKNTIRNMISDCESVIKIHTDLKCNYYNV</sequence>
<feature type="coiled-coil region" evidence="1">
    <location>
        <begin position="286"/>
        <end position="313"/>
    </location>
</feature>
<dbReference type="WBParaSite" id="TCONS_00007353.p1">
    <property type="protein sequence ID" value="TCONS_00007353.p1"/>
    <property type="gene ID" value="XLOC_005388"/>
</dbReference>
<keyword evidence="3" id="KW-1185">Reference proteome</keyword>
<reference evidence="4" key="1">
    <citation type="submission" date="2024-02" db="UniProtKB">
        <authorList>
            <consortium name="WormBaseParasite"/>
        </authorList>
    </citation>
    <scope>IDENTIFICATION</scope>
</reference>
<feature type="coiled-coil region" evidence="1">
    <location>
        <begin position="390"/>
        <end position="417"/>
    </location>
</feature>
<evidence type="ECO:0000256" key="2">
    <source>
        <dbReference type="SAM" id="Phobius"/>
    </source>
</evidence>
<proteinExistence type="predicted"/>
<protein>
    <submittedName>
        <fullName evidence="4">Kinetochore protein NDC80</fullName>
    </submittedName>
</protein>
<feature type="transmembrane region" description="Helical" evidence="2">
    <location>
        <begin position="13"/>
        <end position="31"/>
    </location>
</feature>
<keyword evidence="2" id="KW-0812">Transmembrane</keyword>
<keyword evidence="1" id="KW-0175">Coiled coil</keyword>
<keyword evidence="2" id="KW-0472">Membrane</keyword>